<keyword evidence="4" id="KW-1185">Reference proteome</keyword>
<feature type="compositionally biased region" description="Basic and acidic residues" evidence="1">
    <location>
        <begin position="224"/>
        <end position="237"/>
    </location>
</feature>
<sequence length="328" mass="37406">MPEDLLNDEQFNGEDAYTGYYSNLVVNGVGQSQYLTSYSDPSPPIGLSPPSDPTNQLGHASAKSSQGRSKIFRDEEDILLVSAWLNVDMDPIQGVDQTHGTLWTRIYDYYHANKTFEPLRSESSLMNCWSGIQHDVNLFCGCLSRIEARNRSGWIVDDKIANACTLFKSEDQKSRKFAYMHCWRILKDKPNNKKQKAMANSSTASVAAAVAPAAPLAAGADAEPSARPDSKKKEKQQLRRRSTIEAVDYLMAKKKEADLERDLKKEERCNKAFALQEERIKLDREKFEFERELEEDKIIALDLSTMTYDQQQYFEDRKNKVLARRLNI</sequence>
<dbReference type="PANTHER" id="PTHR45125">
    <property type="entry name" value="F21J9.4-RELATED"/>
    <property type="match status" value="1"/>
</dbReference>
<evidence type="ECO:0000313" key="3">
    <source>
        <dbReference type="EMBL" id="KAG2601881.1"/>
    </source>
</evidence>
<reference evidence="3" key="1">
    <citation type="submission" date="2020-05" db="EMBL/GenBank/DDBJ databases">
        <title>WGS assembly of Panicum virgatum.</title>
        <authorList>
            <person name="Lovell J.T."/>
            <person name="Jenkins J."/>
            <person name="Shu S."/>
            <person name="Juenger T.E."/>
            <person name="Schmutz J."/>
        </authorList>
    </citation>
    <scope>NUCLEOTIDE SEQUENCE</scope>
    <source>
        <strain evidence="3">AP13</strain>
    </source>
</reference>
<evidence type="ECO:0000256" key="1">
    <source>
        <dbReference type="SAM" id="MobiDB-lite"/>
    </source>
</evidence>
<dbReference type="EMBL" id="CM029045">
    <property type="protein sequence ID" value="KAG2601881.1"/>
    <property type="molecule type" value="Genomic_DNA"/>
</dbReference>
<accession>A0A8T0STE8</accession>
<dbReference type="InterPro" id="IPR029466">
    <property type="entry name" value="NAM-associated_C"/>
</dbReference>
<comment type="caution">
    <text evidence="3">The sequence shown here is derived from an EMBL/GenBank/DDBJ whole genome shotgun (WGS) entry which is preliminary data.</text>
</comment>
<feature type="region of interest" description="Disordered" evidence="1">
    <location>
        <begin position="37"/>
        <end position="68"/>
    </location>
</feature>
<evidence type="ECO:0000259" key="2">
    <source>
        <dbReference type="Pfam" id="PF14303"/>
    </source>
</evidence>
<dbReference type="AlphaFoldDB" id="A0A8T0STE8"/>
<dbReference type="Proteomes" id="UP000823388">
    <property type="component" value="Chromosome 5K"/>
</dbReference>
<dbReference type="PANTHER" id="PTHR45125:SF3">
    <property type="entry name" value="NO-APICAL-MERISTEM-ASSOCIATED CARBOXY-TERMINAL DOMAIN PROTEIN"/>
    <property type="match status" value="1"/>
</dbReference>
<feature type="region of interest" description="Disordered" evidence="1">
    <location>
        <begin position="218"/>
        <end position="240"/>
    </location>
</feature>
<organism evidence="3 4">
    <name type="scientific">Panicum virgatum</name>
    <name type="common">Blackwell switchgrass</name>
    <dbReference type="NCBI Taxonomy" id="38727"/>
    <lineage>
        <taxon>Eukaryota</taxon>
        <taxon>Viridiplantae</taxon>
        <taxon>Streptophyta</taxon>
        <taxon>Embryophyta</taxon>
        <taxon>Tracheophyta</taxon>
        <taxon>Spermatophyta</taxon>
        <taxon>Magnoliopsida</taxon>
        <taxon>Liliopsida</taxon>
        <taxon>Poales</taxon>
        <taxon>Poaceae</taxon>
        <taxon>PACMAD clade</taxon>
        <taxon>Panicoideae</taxon>
        <taxon>Panicodae</taxon>
        <taxon>Paniceae</taxon>
        <taxon>Panicinae</taxon>
        <taxon>Panicum</taxon>
        <taxon>Panicum sect. Hiantes</taxon>
    </lineage>
</organism>
<name>A0A8T0STE8_PANVG</name>
<gene>
    <name evidence="3" type="ORF">PVAP13_5KG624400</name>
</gene>
<proteinExistence type="predicted"/>
<feature type="compositionally biased region" description="Pro residues" evidence="1">
    <location>
        <begin position="41"/>
        <end position="52"/>
    </location>
</feature>
<evidence type="ECO:0000313" key="4">
    <source>
        <dbReference type="Proteomes" id="UP000823388"/>
    </source>
</evidence>
<dbReference type="Pfam" id="PF14303">
    <property type="entry name" value="NAM-associated"/>
    <property type="match status" value="1"/>
</dbReference>
<protein>
    <recommendedName>
        <fullName evidence="2">No apical meristem-associated C-terminal domain-containing protein</fullName>
    </recommendedName>
</protein>
<feature type="compositionally biased region" description="Polar residues" evidence="1">
    <location>
        <begin position="53"/>
        <end position="68"/>
    </location>
</feature>
<feature type="domain" description="No apical meristem-associated C-terminal" evidence="2">
    <location>
        <begin position="175"/>
        <end position="320"/>
    </location>
</feature>